<dbReference type="InterPro" id="IPR018187">
    <property type="entry name" value="Asp/Glu_racemase_AS_1"/>
</dbReference>
<dbReference type="Proteomes" id="UP000759443">
    <property type="component" value="Unassembled WGS sequence"/>
</dbReference>
<sequence>MKTIGLIGGMSFESTAVYYRMVNEMVRDRLGGIASAELVLHSVNFADIVALQKSGRWDLAADRLARAAEGLVRAGADCILICTNTMHLVAEAVERRAGVPLLHIVDETAHAIKAAGLQRPLLLATRYTMEHGFYTDRMKALGLDPIVPEEQDRICVHDVIFDELCAGRVNGSSRAAYLAIIEKAKAAGADCVILGCTEICLLLDPNDLPLPGFDSTALHCAAAARFSMAAEAVTEKQAVDVG</sequence>
<dbReference type="PANTHER" id="PTHR21198:SF7">
    <property type="entry name" value="ASPARTATE-GLUTAMATE RACEMASE FAMILY"/>
    <property type="match status" value="1"/>
</dbReference>
<dbReference type="InterPro" id="IPR004380">
    <property type="entry name" value="Asp_race"/>
</dbReference>
<dbReference type="PROSITE" id="PS00923">
    <property type="entry name" value="ASP_GLU_RACEMASE_1"/>
    <property type="match status" value="1"/>
</dbReference>
<dbReference type="NCBIfam" id="TIGR00035">
    <property type="entry name" value="asp_race"/>
    <property type="match status" value="1"/>
</dbReference>
<evidence type="ECO:0000256" key="2">
    <source>
        <dbReference type="ARBA" id="ARBA00023235"/>
    </source>
</evidence>
<dbReference type="Gene3D" id="3.40.50.1860">
    <property type="match status" value="2"/>
</dbReference>
<dbReference type="GO" id="GO:0047689">
    <property type="term" value="F:aspartate racemase activity"/>
    <property type="evidence" value="ECO:0007669"/>
    <property type="project" value="UniProtKB-EC"/>
</dbReference>
<evidence type="ECO:0000313" key="3">
    <source>
        <dbReference type="EMBL" id="MBP1853476.1"/>
    </source>
</evidence>
<evidence type="ECO:0000313" key="4">
    <source>
        <dbReference type="Proteomes" id="UP000759443"/>
    </source>
</evidence>
<gene>
    <name evidence="3" type="ORF">J2Z17_004937</name>
</gene>
<organism evidence="3 4">
    <name type="scientific">Rhizobium halophytocola</name>
    <dbReference type="NCBI Taxonomy" id="735519"/>
    <lineage>
        <taxon>Bacteria</taxon>
        <taxon>Pseudomonadati</taxon>
        <taxon>Pseudomonadota</taxon>
        <taxon>Alphaproteobacteria</taxon>
        <taxon>Hyphomicrobiales</taxon>
        <taxon>Rhizobiaceae</taxon>
        <taxon>Rhizobium/Agrobacterium group</taxon>
        <taxon>Rhizobium</taxon>
    </lineage>
</organism>
<dbReference type="SUPFAM" id="SSF53681">
    <property type="entry name" value="Aspartate/glutamate racemase"/>
    <property type="match status" value="2"/>
</dbReference>
<dbReference type="EC" id="5.1.1.13" evidence="3"/>
<dbReference type="PANTHER" id="PTHR21198">
    <property type="entry name" value="GLUTAMATE RACEMASE"/>
    <property type="match status" value="1"/>
</dbReference>
<dbReference type="InterPro" id="IPR015942">
    <property type="entry name" value="Asp/Glu/hydantoin_racemase"/>
</dbReference>
<keyword evidence="4" id="KW-1185">Reference proteome</keyword>
<dbReference type="EMBL" id="JAGGJU010000019">
    <property type="protein sequence ID" value="MBP1853476.1"/>
    <property type="molecule type" value="Genomic_DNA"/>
</dbReference>
<dbReference type="Pfam" id="PF01177">
    <property type="entry name" value="Asp_Glu_race"/>
    <property type="match status" value="1"/>
</dbReference>
<comment type="similarity">
    <text evidence="1">Belongs to the aspartate/glutamate racemases family.</text>
</comment>
<accession>A0ABS4E6C9</accession>
<keyword evidence="2 3" id="KW-0413">Isomerase</keyword>
<proteinExistence type="inferred from homology"/>
<comment type="caution">
    <text evidence="3">The sequence shown here is derived from an EMBL/GenBank/DDBJ whole genome shotgun (WGS) entry which is preliminary data.</text>
</comment>
<reference evidence="3 4" key="1">
    <citation type="submission" date="2021-03" db="EMBL/GenBank/DDBJ databases">
        <title>Genomic Encyclopedia of Type Strains, Phase IV (KMG-IV): sequencing the most valuable type-strain genomes for metagenomic binning, comparative biology and taxonomic classification.</title>
        <authorList>
            <person name="Goeker M."/>
        </authorList>
    </citation>
    <scope>NUCLEOTIDE SEQUENCE [LARGE SCALE GENOMIC DNA]</scope>
    <source>
        <strain evidence="3 4">DSM 21600</strain>
    </source>
</reference>
<dbReference type="RefSeq" id="WP_209949343.1">
    <property type="nucleotide sequence ID" value="NZ_JAGGJU010000019.1"/>
</dbReference>
<dbReference type="InterPro" id="IPR001920">
    <property type="entry name" value="Asp/Glu_race"/>
</dbReference>
<evidence type="ECO:0000256" key="1">
    <source>
        <dbReference type="ARBA" id="ARBA00007847"/>
    </source>
</evidence>
<protein>
    <submittedName>
        <fullName evidence="3">Aspartate racemase</fullName>
        <ecNumber evidence="3">5.1.1.13</ecNumber>
    </submittedName>
</protein>
<name>A0ABS4E6C9_9HYPH</name>